<feature type="domain" description="VTT" evidence="1">
    <location>
        <begin position="5"/>
        <end position="97"/>
    </location>
</feature>
<dbReference type="EMBL" id="WNCL01000007">
    <property type="protein sequence ID" value="MTU42694.1"/>
    <property type="molecule type" value="Genomic_DNA"/>
</dbReference>
<evidence type="ECO:0000313" key="2">
    <source>
        <dbReference type="EMBL" id="MTU42694.1"/>
    </source>
</evidence>
<dbReference type="PANTHER" id="PTHR42709">
    <property type="entry name" value="ALKALINE PHOSPHATASE LIKE PROTEIN"/>
    <property type="match status" value="1"/>
</dbReference>
<dbReference type="Proteomes" id="UP000462362">
    <property type="component" value="Unassembled WGS sequence"/>
</dbReference>
<dbReference type="InterPro" id="IPR051311">
    <property type="entry name" value="DedA_domain"/>
</dbReference>
<accession>A0A6I3SBN9</accession>
<comment type="caution">
    <text evidence="2">The sequence shown here is derived from an EMBL/GenBank/DDBJ whole genome shotgun (WGS) entry which is preliminary data.</text>
</comment>
<dbReference type="PANTHER" id="PTHR42709:SF4">
    <property type="entry name" value="INNER MEMBRANE PROTEIN YQAA"/>
    <property type="match status" value="1"/>
</dbReference>
<reference evidence="2 3" key="1">
    <citation type="journal article" date="2019" name="Nat. Med.">
        <title>A library of human gut bacterial isolates paired with longitudinal multiomics data enables mechanistic microbiome research.</title>
        <authorList>
            <person name="Poyet M."/>
            <person name="Groussin M."/>
            <person name="Gibbons S.M."/>
            <person name="Avila-Pacheco J."/>
            <person name="Jiang X."/>
            <person name="Kearney S.M."/>
            <person name="Perrotta A.R."/>
            <person name="Berdy B."/>
            <person name="Zhao S."/>
            <person name="Lieberman T.D."/>
            <person name="Swanson P.K."/>
            <person name="Smith M."/>
            <person name="Roesemann S."/>
            <person name="Alexander J.E."/>
            <person name="Rich S.A."/>
            <person name="Livny J."/>
            <person name="Vlamakis H."/>
            <person name="Clish C."/>
            <person name="Bullock K."/>
            <person name="Deik A."/>
            <person name="Scott J."/>
            <person name="Pierce K.A."/>
            <person name="Xavier R.J."/>
            <person name="Alm E.J."/>
        </authorList>
    </citation>
    <scope>NUCLEOTIDE SEQUENCE [LARGE SCALE GENOMIC DNA]</scope>
    <source>
        <strain evidence="2 3">BIOML-A2</strain>
    </source>
</reference>
<evidence type="ECO:0000259" key="1">
    <source>
        <dbReference type="Pfam" id="PF09335"/>
    </source>
</evidence>
<evidence type="ECO:0000313" key="3">
    <source>
        <dbReference type="Proteomes" id="UP000462362"/>
    </source>
</evidence>
<name>A0A6I3SBN9_9BURK</name>
<protein>
    <submittedName>
        <fullName evidence="2">DedA family protein</fullName>
    </submittedName>
</protein>
<proteinExistence type="predicted"/>
<dbReference type="AlphaFoldDB" id="A0A6I3SBN9"/>
<gene>
    <name evidence="2" type="ORF">GMD42_03460</name>
</gene>
<dbReference type="InterPro" id="IPR032816">
    <property type="entry name" value="VTT_dom"/>
</dbReference>
<dbReference type="Pfam" id="PF09335">
    <property type="entry name" value="VTT_dom"/>
    <property type="match status" value="1"/>
</dbReference>
<sequence length="104" mass="11797">MHEFQTHLWIVVFVATAGNTLGALITYGMGRLIPNKKQEARSLELLKKYGPITLLFSWLPIVGDGFCLGAGWMRINFWRSFLLILLGKFVRYLVLAAVSLHIFS</sequence>
<organism evidence="2 3">
    <name type="scientific">Parasutterella excrementihominis</name>
    <dbReference type="NCBI Taxonomy" id="487175"/>
    <lineage>
        <taxon>Bacteria</taxon>
        <taxon>Pseudomonadati</taxon>
        <taxon>Pseudomonadota</taxon>
        <taxon>Betaproteobacteria</taxon>
        <taxon>Burkholderiales</taxon>
        <taxon>Sutterellaceae</taxon>
        <taxon>Parasutterella</taxon>
    </lineage>
</organism>